<evidence type="ECO:0000256" key="11">
    <source>
        <dbReference type="ARBA" id="ARBA00047287"/>
    </source>
</evidence>
<evidence type="ECO:0000256" key="17">
    <source>
        <dbReference type="SAM" id="MobiDB-lite"/>
    </source>
</evidence>
<dbReference type="GO" id="GO:0006397">
    <property type="term" value="P:mRNA processing"/>
    <property type="evidence" value="ECO:0007669"/>
    <property type="project" value="UniProtKB-KW"/>
</dbReference>
<dbReference type="AlphaFoldDB" id="A0AAV5AG02"/>
<evidence type="ECO:0000256" key="3">
    <source>
        <dbReference type="ARBA" id="ARBA00022643"/>
    </source>
</evidence>
<evidence type="ECO:0000256" key="15">
    <source>
        <dbReference type="ARBA" id="ARBA00049447"/>
    </source>
</evidence>
<dbReference type="EC" id="1.3.1.88" evidence="10"/>
<feature type="domain" description="DUS-like FMN-binding" evidence="18">
    <location>
        <begin position="144"/>
        <end position="248"/>
    </location>
</feature>
<dbReference type="GO" id="GO:0050660">
    <property type="term" value="F:flavin adenine dinucleotide binding"/>
    <property type="evidence" value="ECO:0007669"/>
    <property type="project" value="InterPro"/>
</dbReference>
<comment type="caution">
    <text evidence="19">The sequence shown here is derived from an EMBL/GenBank/DDBJ whole genome shotgun (WGS) entry which is preliminary data.</text>
</comment>
<comment type="catalytic activity">
    <reaction evidence="12">
        <text>5,6-dihydrouridine(16) in tRNA + NADP(+) = uridine(16) in tRNA + NADPH + H(+)</text>
        <dbReference type="Rhea" id="RHEA:53376"/>
        <dbReference type="Rhea" id="RHEA-COMP:13543"/>
        <dbReference type="Rhea" id="RHEA-COMP:13544"/>
        <dbReference type="ChEBI" id="CHEBI:15378"/>
        <dbReference type="ChEBI" id="CHEBI:57783"/>
        <dbReference type="ChEBI" id="CHEBI:58349"/>
        <dbReference type="ChEBI" id="CHEBI:65315"/>
        <dbReference type="ChEBI" id="CHEBI:74443"/>
        <dbReference type="EC" id="1.3.1.88"/>
    </reaction>
    <physiologicalReaction direction="right-to-left" evidence="12">
        <dbReference type="Rhea" id="RHEA:53378"/>
    </physiologicalReaction>
</comment>
<dbReference type="PANTHER" id="PTHR11082:SF5">
    <property type="entry name" value="TRNA-DIHYDROURIDINE(16_17) SYNTHASE [NAD(P)(+)]-LIKE"/>
    <property type="match status" value="1"/>
</dbReference>
<keyword evidence="6" id="KW-0521">NADP</keyword>
<evidence type="ECO:0000256" key="5">
    <source>
        <dbReference type="ARBA" id="ARBA00022694"/>
    </source>
</evidence>
<keyword evidence="8" id="KW-0520">NAD</keyword>
<keyword evidence="4" id="KW-0507">mRNA processing</keyword>
<dbReference type="InterPro" id="IPR013785">
    <property type="entry name" value="Aldolase_TIM"/>
</dbReference>
<reference evidence="19" key="1">
    <citation type="submission" date="2021-10" db="EMBL/GenBank/DDBJ databases">
        <title>De novo Genome Assembly of Clathrus columnatus (Basidiomycota, Fungi) Using Illumina and Nanopore Sequence Data.</title>
        <authorList>
            <person name="Ogiso-Tanaka E."/>
            <person name="Itagaki H."/>
            <person name="Hosoya T."/>
            <person name="Hosaka K."/>
        </authorList>
    </citation>
    <scope>NUCLEOTIDE SEQUENCE</scope>
    <source>
        <strain evidence="19">MO-923</strain>
    </source>
</reference>
<proteinExistence type="inferred from homology"/>
<evidence type="ECO:0000256" key="9">
    <source>
        <dbReference type="ARBA" id="ARBA00038313"/>
    </source>
</evidence>
<feature type="compositionally biased region" description="Polar residues" evidence="17">
    <location>
        <begin position="411"/>
        <end position="430"/>
    </location>
</feature>
<evidence type="ECO:0000256" key="14">
    <source>
        <dbReference type="ARBA" id="ARBA00048934"/>
    </source>
</evidence>
<dbReference type="Proteomes" id="UP001050691">
    <property type="component" value="Unassembled WGS sequence"/>
</dbReference>
<evidence type="ECO:0000256" key="16">
    <source>
        <dbReference type="ARBA" id="ARBA00049467"/>
    </source>
</evidence>
<evidence type="ECO:0000256" key="13">
    <source>
        <dbReference type="ARBA" id="ARBA00048342"/>
    </source>
</evidence>
<evidence type="ECO:0000259" key="18">
    <source>
        <dbReference type="Pfam" id="PF01207"/>
    </source>
</evidence>
<evidence type="ECO:0000256" key="2">
    <source>
        <dbReference type="ARBA" id="ARBA00022630"/>
    </source>
</evidence>
<feature type="region of interest" description="Disordered" evidence="17">
    <location>
        <begin position="409"/>
        <end position="442"/>
    </location>
</feature>
<dbReference type="Pfam" id="PF01207">
    <property type="entry name" value="Dus"/>
    <property type="match status" value="1"/>
</dbReference>
<evidence type="ECO:0000256" key="10">
    <source>
        <dbReference type="ARBA" id="ARBA00038890"/>
    </source>
</evidence>
<sequence>MSMKSEKSKLSGYEFYERVLGSPRYIVAPMVDQSELPSSQTHTKAWRILARRYGANLFADPKYPKYKDLNFDISSGEEGNSVIDRPLIVQFCGNDPETLLKAAKIVEPYCDAVDINFGCPQDIARRGRYGCFLQDDWDLVYRMKKTVEYAKMMESAGAQILACHGRIREQRGVNSGLADWDKIRAVKEAVKVPVFANGNVLYASDVIRCLQHTRADGLMTAEGQLYNPALFASLPRLIAQETFNKATPPPPSHLAALSPSPHSVHHSADFPDYAIDILAHPSHVDLALEYLDIVKSLKTITTLSAVKGHLFKIMKPALGIEIDLRDRLGKVRGGHGALDEYEAICREMKERLDKKVELVKDKSLLQLIQPDPKTGLTTLPHWLAQPYIRPLPPAPQDKNKSNSERFVKDITNATNTVPATGSRTSATKRASVNDGDDDYDNDLCEREDLELKRIKR</sequence>
<comment type="catalytic activity">
    <reaction evidence="15">
        <text>a 5,6-dihydrouridine in mRNA + NADP(+) = a uridine in mRNA + NADPH + H(+)</text>
        <dbReference type="Rhea" id="RHEA:69855"/>
        <dbReference type="Rhea" id="RHEA-COMP:14658"/>
        <dbReference type="Rhea" id="RHEA-COMP:17789"/>
        <dbReference type="ChEBI" id="CHEBI:15378"/>
        <dbReference type="ChEBI" id="CHEBI:57783"/>
        <dbReference type="ChEBI" id="CHEBI:58349"/>
        <dbReference type="ChEBI" id="CHEBI:65315"/>
        <dbReference type="ChEBI" id="CHEBI:74443"/>
    </reaction>
    <physiologicalReaction direction="right-to-left" evidence="15">
        <dbReference type="Rhea" id="RHEA:69857"/>
    </physiologicalReaction>
</comment>
<dbReference type="PROSITE" id="PS01136">
    <property type="entry name" value="UPF0034"/>
    <property type="match status" value="1"/>
</dbReference>
<evidence type="ECO:0000313" key="19">
    <source>
        <dbReference type="EMBL" id="GJJ13577.1"/>
    </source>
</evidence>
<evidence type="ECO:0000256" key="8">
    <source>
        <dbReference type="ARBA" id="ARBA00023027"/>
    </source>
</evidence>
<keyword evidence="20" id="KW-1185">Reference proteome</keyword>
<evidence type="ECO:0000313" key="20">
    <source>
        <dbReference type="Proteomes" id="UP001050691"/>
    </source>
</evidence>
<dbReference type="Gene3D" id="3.20.20.70">
    <property type="entry name" value="Aldolase class I"/>
    <property type="match status" value="2"/>
</dbReference>
<dbReference type="GO" id="GO:0017150">
    <property type="term" value="F:tRNA dihydrouridine synthase activity"/>
    <property type="evidence" value="ECO:0007669"/>
    <property type="project" value="InterPro"/>
</dbReference>
<dbReference type="InterPro" id="IPR018517">
    <property type="entry name" value="tRNA_hU_synthase_CS"/>
</dbReference>
<keyword evidence="3" id="KW-0288">FMN</keyword>
<dbReference type="CDD" id="cd02801">
    <property type="entry name" value="DUS_like_FMN"/>
    <property type="match status" value="1"/>
</dbReference>
<comment type="catalytic activity">
    <reaction evidence="16">
        <text>5,6-dihydrouridine(17) in tRNA + NADP(+) = uridine(17) in tRNA + NADPH + H(+)</text>
        <dbReference type="Rhea" id="RHEA:53368"/>
        <dbReference type="Rhea" id="RHEA-COMP:13541"/>
        <dbReference type="Rhea" id="RHEA-COMP:13542"/>
        <dbReference type="ChEBI" id="CHEBI:15378"/>
        <dbReference type="ChEBI" id="CHEBI:57783"/>
        <dbReference type="ChEBI" id="CHEBI:58349"/>
        <dbReference type="ChEBI" id="CHEBI:65315"/>
        <dbReference type="ChEBI" id="CHEBI:74443"/>
        <dbReference type="EC" id="1.3.1.88"/>
    </reaction>
    <physiologicalReaction direction="right-to-left" evidence="16">
        <dbReference type="Rhea" id="RHEA:53370"/>
    </physiologicalReaction>
</comment>
<evidence type="ECO:0000256" key="1">
    <source>
        <dbReference type="ARBA" id="ARBA00001917"/>
    </source>
</evidence>
<evidence type="ECO:0000256" key="4">
    <source>
        <dbReference type="ARBA" id="ARBA00022664"/>
    </source>
</evidence>
<name>A0AAV5AG02_9AGAM</name>
<comment type="cofactor">
    <cofactor evidence="1">
        <name>FMN</name>
        <dbReference type="ChEBI" id="CHEBI:58210"/>
    </cofactor>
</comment>
<gene>
    <name evidence="19" type="ORF">Clacol_007833</name>
</gene>
<keyword evidence="7" id="KW-0560">Oxidoreductase</keyword>
<dbReference type="SUPFAM" id="SSF51395">
    <property type="entry name" value="FMN-linked oxidoreductases"/>
    <property type="match status" value="1"/>
</dbReference>
<comment type="catalytic activity">
    <reaction evidence="11">
        <text>5,6-dihydrouridine(17) in tRNA + NAD(+) = uridine(17) in tRNA + NADH + H(+)</text>
        <dbReference type="Rhea" id="RHEA:53372"/>
        <dbReference type="Rhea" id="RHEA-COMP:13541"/>
        <dbReference type="Rhea" id="RHEA-COMP:13542"/>
        <dbReference type="ChEBI" id="CHEBI:15378"/>
        <dbReference type="ChEBI" id="CHEBI:57540"/>
        <dbReference type="ChEBI" id="CHEBI:57945"/>
        <dbReference type="ChEBI" id="CHEBI:65315"/>
        <dbReference type="ChEBI" id="CHEBI:74443"/>
        <dbReference type="EC" id="1.3.1.88"/>
    </reaction>
    <physiologicalReaction direction="right-to-left" evidence="11">
        <dbReference type="Rhea" id="RHEA:53374"/>
    </physiologicalReaction>
</comment>
<evidence type="ECO:0000256" key="12">
    <source>
        <dbReference type="ARBA" id="ARBA00047652"/>
    </source>
</evidence>
<evidence type="ECO:0000256" key="6">
    <source>
        <dbReference type="ARBA" id="ARBA00022857"/>
    </source>
</evidence>
<organism evidence="19 20">
    <name type="scientific">Clathrus columnatus</name>
    <dbReference type="NCBI Taxonomy" id="1419009"/>
    <lineage>
        <taxon>Eukaryota</taxon>
        <taxon>Fungi</taxon>
        <taxon>Dikarya</taxon>
        <taxon>Basidiomycota</taxon>
        <taxon>Agaricomycotina</taxon>
        <taxon>Agaricomycetes</taxon>
        <taxon>Phallomycetidae</taxon>
        <taxon>Phallales</taxon>
        <taxon>Clathraceae</taxon>
        <taxon>Clathrus</taxon>
    </lineage>
</organism>
<accession>A0AAV5AG02</accession>
<dbReference type="InterPro" id="IPR035587">
    <property type="entry name" value="DUS-like_FMN-bd"/>
</dbReference>
<comment type="catalytic activity">
    <reaction evidence="14">
        <text>5,6-dihydrouridine(16) in tRNA + NAD(+) = uridine(16) in tRNA + NADH + H(+)</text>
        <dbReference type="Rhea" id="RHEA:53380"/>
        <dbReference type="Rhea" id="RHEA-COMP:13543"/>
        <dbReference type="Rhea" id="RHEA-COMP:13544"/>
        <dbReference type="ChEBI" id="CHEBI:15378"/>
        <dbReference type="ChEBI" id="CHEBI:57540"/>
        <dbReference type="ChEBI" id="CHEBI:57945"/>
        <dbReference type="ChEBI" id="CHEBI:65315"/>
        <dbReference type="ChEBI" id="CHEBI:74443"/>
        <dbReference type="EC" id="1.3.1.88"/>
    </reaction>
    <physiologicalReaction direction="right-to-left" evidence="14">
        <dbReference type="Rhea" id="RHEA:53382"/>
    </physiologicalReaction>
</comment>
<comment type="catalytic activity">
    <reaction evidence="13">
        <text>a 5,6-dihydrouridine in mRNA + NAD(+) = a uridine in mRNA + NADH + H(+)</text>
        <dbReference type="Rhea" id="RHEA:69851"/>
        <dbReference type="Rhea" id="RHEA-COMP:14658"/>
        <dbReference type="Rhea" id="RHEA-COMP:17789"/>
        <dbReference type="ChEBI" id="CHEBI:15378"/>
        <dbReference type="ChEBI" id="CHEBI:57540"/>
        <dbReference type="ChEBI" id="CHEBI:57945"/>
        <dbReference type="ChEBI" id="CHEBI:65315"/>
        <dbReference type="ChEBI" id="CHEBI:74443"/>
    </reaction>
    <physiologicalReaction direction="right-to-left" evidence="13">
        <dbReference type="Rhea" id="RHEA:69853"/>
    </physiologicalReaction>
</comment>
<dbReference type="PANTHER" id="PTHR11082">
    <property type="entry name" value="TRNA-DIHYDROURIDINE SYNTHASE"/>
    <property type="match status" value="1"/>
</dbReference>
<keyword evidence="2" id="KW-0285">Flavoprotein</keyword>
<protein>
    <recommendedName>
        <fullName evidence="10">tRNA-dihydrouridine(16/17) synthase [NAD(P)(+)]</fullName>
        <ecNumber evidence="10">1.3.1.88</ecNumber>
    </recommendedName>
</protein>
<evidence type="ECO:0000256" key="7">
    <source>
        <dbReference type="ARBA" id="ARBA00023002"/>
    </source>
</evidence>
<dbReference type="EMBL" id="BPWL01000008">
    <property type="protein sequence ID" value="GJJ13577.1"/>
    <property type="molecule type" value="Genomic_DNA"/>
</dbReference>
<comment type="similarity">
    <text evidence="9">Belongs to the Dus family. Dus1 subfamily.</text>
</comment>
<keyword evidence="5" id="KW-0819">tRNA processing</keyword>